<proteinExistence type="predicted"/>
<accession>A0A942SUY5</accession>
<evidence type="ECO:0000313" key="2">
    <source>
        <dbReference type="EMBL" id="MCH6266803.1"/>
    </source>
</evidence>
<gene>
    <name evidence="2" type="ORF">KHB02_014840</name>
    <name evidence="1" type="ORF">KHB02_02675</name>
</gene>
<sequence length="219" mass="26081">MSLYINKREHPNVFENKQTINAPNQSYSRQDFLTELIKEQEKANAALKKTLRELQLRTIKQEESQTSHWNDIGSQLIDLQKSSQSYQEMMRMQEKFQEEMADKLNRQAVFQKEVTEKLNSQEDFQNQISAKMNKQEEFQEDVLKRLDHQEALTEKISRQLNFIRSILFERTNYLASKIEDGYKLTSSYVYKLMTGSDKPLTFFLMNQHHDEHTKQTDKS</sequence>
<reference evidence="1" key="1">
    <citation type="submission" date="2021-05" db="EMBL/GenBank/DDBJ databases">
        <title>Novel Bacillus species.</title>
        <authorList>
            <person name="Liu G."/>
        </authorList>
    </citation>
    <scope>NUCLEOTIDE SEQUENCE</scope>
    <source>
        <strain evidence="1 3">FJAT-50051</strain>
    </source>
</reference>
<dbReference type="AlphaFoldDB" id="A0A942SUY5"/>
<keyword evidence="3" id="KW-1185">Reference proteome</keyword>
<comment type="caution">
    <text evidence="1">The sequence shown here is derived from an EMBL/GenBank/DDBJ whole genome shotgun (WGS) entry which is preliminary data.</text>
</comment>
<name>A0A942SUY5_9BACI</name>
<dbReference type="EMBL" id="JAGYPE020000025">
    <property type="protein sequence ID" value="MCH6266803.1"/>
    <property type="molecule type" value="Genomic_DNA"/>
</dbReference>
<dbReference type="EMBL" id="JAGYPE010000001">
    <property type="protein sequence ID" value="MBS4180288.1"/>
    <property type="molecule type" value="Genomic_DNA"/>
</dbReference>
<organism evidence="1">
    <name type="scientific">Neobacillus citreus</name>
    <dbReference type="NCBI Taxonomy" id="2833578"/>
    <lineage>
        <taxon>Bacteria</taxon>
        <taxon>Bacillati</taxon>
        <taxon>Bacillota</taxon>
        <taxon>Bacilli</taxon>
        <taxon>Bacillales</taxon>
        <taxon>Bacillaceae</taxon>
        <taxon>Neobacillus</taxon>
    </lineage>
</organism>
<dbReference type="RefSeq" id="WP_213140286.1">
    <property type="nucleotide sequence ID" value="NZ_JAGYPE020000025.1"/>
</dbReference>
<evidence type="ECO:0000313" key="1">
    <source>
        <dbReference type="EMBL" id="MBS4180288.1"/>
    </source>
</evidence>
<evidence type="ECO:0000313" key="3">
    <source>
        <dbReference type="Proteomes" id="UP000677265"/>
    </source>
</evidence>
<dbReference type="Proteomes" id="UP000677265">
    <property type="component" value="Unassembled WGS sequence"/>
</dbReference>
<protein>
    <submittedName>
        <fullName evidence="1">Uncharacterized protein</fullName>
    </submittedName>
</protein>